<dbReference type="EMBL" id="VSSQ01033378">
    <property type="protein sequence ID" value="MPM84954.1"/>
    <property type="molecule type" value="Genomic_DNA"/>
</dbReference>
<sequence>MIIIQSENDLHIPQQEGVFLAEYRTTCDKRFKIVQLSLA</sequence>
<evidence type="ECO:0000313" key="1">
    <source>
        <dbReference type="EMBL" id="MPM84954.1"/>
    </source>
</evidence>
<dbReference type="AlphaFoldDB" id="A0A645D6J0"/>
<name>A0A645D6J0_9ZZZZ</name>
<organism evidence="1">
    <name type="scientific">bioreactor metagenome</name>
    <dbReference type="NCBI Taxonomy" id="1076179"/>
    <lineage>
        <taxon>unclassified sequences</taxon>
        <taxon>metagenomes</taxon>
        <taxon>ecological metagenomes</taxon>
    </lineage>
</organism>
<gene>
    <name evidence="1" type="ORF">SDC9_132030</name>
</gene>
<reference evidence="1" key="1">
    <citation type="submission" date="2019-08" db="EMBL/GenBank/DDBJ databases">
        <authorList>
            <person name="Kucharzyk K."/>
            <person name="Murdoch R.W."/>
            <person name="Higgins S."/>
            <person name="Loffler F."/>
        </authorList>
    </citation>
    <scope>NUCLEOTIDE SEQUENCE</scope>
</reference>
<accession>A0A645D6J0</accession>
<comment type="caution">
    <text evidence="1">The sequence shown here is derived from an EMBL/GenBank/DDBJ whole genome shotgun (WGS) entry which is preliminary data.</text>
</comment>
<protein>
    <submittedName>
        <fullName evidence="1">Uncharacterized protein</fullName>
    </submittedName>
</protein>
<proteinExistence type="predicted"/>